<organism evidence="1 2">
    <name type="scientific">Ruminiclostridium sufflavum DSM 19573</name>
    <dbReference type="NCBI Taxonomy" id="1121337"/>
    <lineage>
        <taxon>Bacteria</taxon>
        <taxon>Bacillati</taxon>
        <taxon>Bacillota</taxon>
        <taxon>Clostridia</taxon>
        <taxon>Eubacteriales</taxon>
        <taxon>Oscillospiraceae</taxon>
        <taxon>Ruminiclostridium</taxon>
    </lineage>
</organism>
<dbReference type="RefSeq" id="WP_110462164.1">
    <property type="nucleotide sequence ID" value="NZ_QKMR01000011.1"/>
</dbReference>
<protein>
    <submittedName>
        <fullName evidence="1">Uncharacterized protein</fullName>
    </submittedName>
</protein>
<dbReference type="EMBL" id="QKMR01000011">
    <property type="protein sequence ID" value="PYG87468.1"/>
    <property type="molecule type" value="Genomic_DNA"/>
</dbReference>
<name>A0A318XPB0_9FIRM</name>
<dbReference type="Proteomes" id="UP000248132">
    <property type="component" value="Unassembled WGS sequence"/>
</dbReference>
<evidence type="ECO:0000313" key="2">
    <source>
        <dbReference type="Proteomes" id="UP000248132"/>
    </source>
</evidence>
<proteinExistence type="predicted"/>
<dbReference type="AlphaFoldDB" id="A0A318XPB0"/>
<keyword evidence="2" id="KW-1185">Reference proteome</keyword>
<gene>
    <name evidence="1" type="ORF">LY28_02138</name>
</gene>
<dbReference type="OrthoDB" id="1738415at2"/>
<reference evidence="1 2" key="1">
    <citation type="submission" date="2018-06" db="EMBL/GenBank/DDBJ databases">
        <title>Genomic Encyclopedia of Type Strains, Phase I: the one thousand microbial genomes (KMG-I) project.</title>
        <authorList>
            <person name="Kyrpides N."/>
        </authorList>
    </citation>
    <scope>NUCLEOTIDE SEQUENCE [LARGE SCALE GENOMIC DNA]</scope>
    <source>
        <strain evidence="1 2">DSM 19573</strain>
    </source>
</reference>
<comment type="caution">
    <text evidence="1">The sequence shown here is derived from an EMBL/GenBank/DDBJ whole genome shotgun (WGS) entry which is preliminary data.</text>
</comment>
<accession>A0A318XPB0</accession>
<evidence type="ECO:0000313" key="1">
    <source>
        <dbReference type="EMBL" id="PYG87468.1"/>
    </source>
</evidence>
<sequence length="344" mass="40621">MNDENAEKVVLPVKYPVITSYTADAHMLAILYSYPSTEEWIFNNYINLWGEEPSHYNNYAMLRFHSWSIKKACPYFKLSYFDKSFFSSDITEFIISKINAGKYVTIFYDQYYIKCSMRYKKMHAAHEMLIYGYDRTLKVFFIADFLHNYKYAFETESFDCIESSITNMLESELFLCTEIAFCKSDYKFSNYFLVNSLKNFLYSQNNVAENENVFIAQYESEPIKRGEYVFGIKNYGLLKEKLSEVIYNNNYDFRSLHVVFDHKVMMCELLKYLANTGMIAFNDSMIEDYSNIKNISRSNRNLLIKFTVTKDKKLIDKIIDNINIMEALEVKAITYLIKKASAKL</sequence>